<evidence type="ECO:0000313" key="10">
    <source>
        <dbReference type="Proteomes" id="UP000198848"/>
    </source>
</evidence>
<dbReference type="SMART" id="SM00283">
    <property type="entry name" value="MA"/>
    <property type="match status" value="1"/>
</dbReference>
<protein>
    <submittedName>
        <fullName evidence="9">Methyl-accepting chemotaxis protein</fullName>
    </submittedName>
</protein>
<accession>A0A1H1I9F7</accession>
<evidence type="ECO:0000259" key="8">
    <source>
        <dbReference type="PROSITE" id="PS50885"/>
    </source>
</evidence>
<dbReference type="CDD" id="cd11386">
    <property type="entry name" value="MCP_signal"/>
    <property type="match status" value="1"/>
</dbReference>
<comment type="similarity">
    <text evidence="2">Belongs to the methyl-accepting chemotaxis (MCP) protein family.</text>
</comment>
<evidence type="ECO:0000256" key="2">
    <source>
        <dbReference type="ARBA" id="ARBA00029447"/>
    </source>
</evidence>
<organism evidence="9 10">
    <name type="scientific">Natronobacterium texcoconense</name>
    <dbReference type="NCBI Taxonomy" id="1095778"/>
    <lineage>
        <taxon>Archaea</taxon>
        <taxon>Methanobacteriati</taxon>
        <taxon>Methanobacteriota</taxon>
        <taxon>Stenosarchaea group</taxon>
        <taxon>Halobacteria</taxon>
        <taxon>Halobacteriales</taxon>
        <taxon>Natrialbaceae</taxon>
        <taxon>Natronobacterium</taxon>
    </lineage>
</organism>
<dbReference type="PANTHER" id="PTHR32089">
    <property type="entry name" value="METHYL-ACCEPTING CHEMOTAXIS PROTEIN MCPB"/>
    <property type="match status" value="1"/>
</dbReference>
<evidence type="ECO:0000313" key="9">
    <source>
        <dbReference type="EMBL" id="SDR34321.1"/>
    </source>
</evidence>
<evidence type="ECO:0000256" key="1">
    <source>
        <dbReference type="ARBA" id="ARBA00023224"/>
    </source>
</evidence>
<dbReference type="PROSITE" id="PS50885">
    <property type="entry name" value="HAMP"/>
    <property type="match status" value="2"/>
</dbReference>
<dbReference type="EMBL" id="FNLC01000004">
    <property type="protein sequence ID" value="SDR34321.1"/>
    <property type="molecule type" value="Genomic_DNA"/>
</dbReference>
<dbReference type="SUPFAM" id="SSF158472">
    <property type="entry name" value="HAMP domain-like"/>
    <property type="match status" value="1"/>
</dbReference>
<dbReference type="InterPro" id="IPR004090">
    <property type="entry name" value="Chemotax_Me-accpt_rcpt"/>
</dbReference>
<dbReference type="STRING" id="1095778.SAMN04489842_3333"/>
<feature type="coiled-coil region" evidence="4">
    <location>
        <begin position="349"/>
        <end position="394"/>
    </location>
</feature>
<feature type="domain" description="HAMP" evidence="8">
    <location>
        <begin position="309"/>
        <end position="361"/>
    </location>
</feature>
<keyword evidence="6" id="KW-1133">Transmembrane helix</keyword>
<dbReference type="PRINTS" id="PR00260">
    <property type="entry name" value="CHEMTRNSDUCR"/>
</dbReference>
<dbReference type="SMART" id="SM00304">
    <property type="entry name" value="HAMP"/>
    <property type="match status" value="2"/>
</dbReference>
<dbReference type="Gene3D" id="6.10.250.1910">
    <property type="match status" value="1"/>
</dbReference>
<dbReference type="PANTHER" id="PTHR32089:SF112">
    <property type="entry name" value="LYSOZYME-LIKE PROTEIN-RELATED"/>
    <property type="match status" value="1"/>
</dbReference>
<evidence type="ECO:0000259" key="7">
    <source>
        <dbReference type="PROSITE" id="PS50111"/>
    </source>
</evidence>
<name>A0A1H1I9F7_NATTX</name>
<dbReference type="SUPFAM" id="SSF58104">
    <property type="entry name" value="Methyl-accepting chemotaxis protein (MCP) signaling domain"/>
    <property type="match status" value="1"/>
</dbReference>
<evidence type="ECO:0000256" key="6">
    <source>
        <dbReference type="SAM" id="Phobius"/>
    </source>
</evidence>
<proteinExistence type="inferred from homology"/>
<dbReference type="RefSeq" id="WP_090384247.1">
    <property type="nucleotide sequence ID" value="NZ_FNLC01000004.1"/>
</dbReference>
<feature type="compositionally biased region" description="Acidic residues" evidence="5">
    <location>
        <begin position="768"/>
        <end position="778"/>
    </location>
</feature>
<dbReference type="Pfam" id="PF00015">
    <property type="entry name" value="MCPsignal"/>
    <property type="match status" value="1"/>
</dbReference>
<dbReference type="AlphaFoldDB" id="A0A1H1I9F7"/>
<keyword evidence="1 3" id="KW-0807">Transducer</keyword>
<reference evidence="10" key="1">
    <citation type="submission" date="2016-10" db="EMBL/GenBank/DDBJ databases">
        <authorList>
            <person name="Varghese N."/>
            <person name="Submissions S."/>
        </authorList>
    </citation>
    <scope>NUCLEOTIDE SEQUENCE [LARGE SCALE GENOMIC DNA]</scope>
    <source>
        <strain evidence="10">DSM 24767</strain>
    </source>
</reference>
<dbReference type="OrthoDB" id="8523at2157"/>
<dbReference type="GO" id="GO:0006935">
    <property type="term" value="P:chemotaxis"/>
    <property type="evidence" value="ECO:0007669"/>
    <property type="project" value="InterPro"/>
</dbReference>
<dbReference type="InterPro" id="IPR003660">
    <property type="entry name" value="HAMP_dom"/>
</dbReference>
<feature type="transmembrane region" description="Helical" evidence="6">
    <location>
        <begin position="20"/>
        <end position="42"/>
    </location>
</feature>
<dbReference type="GO" id="GO:0016020">
    <property type="term" value="C:membrane"/>
    <property type="evidence" value="ECO:0007669"/>
    <property type="project" value="InterPro"/>
</dbReference>
<keyword evidence="10" id="KW-1185">Reference proteome</keyword>
<feature type="region of interest" description="Disordered" evidence="5">
    <location>
        <begin position="619"/>
        <end position="643"/>
    </location>
</feature>
<keyword evidence="6" id="KW-0472">Membrane</keyword>
<dbReference type="InterPro" id="IPR004089">
    <property type="entry name" value="MCPsignal_dom"/>
</dbReference>
<feature type="coiled-coil region" evidence="4">
    <location>
        <begin position="532"/>
        <end position="566"/>
    </location>
</feature>
<evidence type="ECO:0000256" key="5">
    <source>
        <dbReference type="SAM" id="MobiDB-lite"/>
    </source>
</evidence>
<evidence type="ECO:0000256" key="3">
    <source>
        <dbReference type="PROSITE-ProRule" id="PRU00284"/>
    </source>
</evidence>
<dbReference type="GO" id="GO:0004888">
    <property type="term" value="F:transmembrane signaling receptor activity"/>
    <property type="evidence" value="ECO:0007669"/>
    <property type="project" value="InterPro"/>
</dbReference>
<gene>
    <name evidence="9" type="ORF">SAMN04489842_3333</name>
</gene>
<feature type="region of interest" description="Disordered" evidence="5">
    <location>
        <begin position="747"/>
        <end position="793"/>
    </location>
</feature>
<sequence length="793" mass="85266">MSRLARLVPKAIRKRYVAKFVVSILVVTVVVAAVGFAGYASIDGTVRADASEQLESTAELQADGIGDWVETMQVQTRTLSASSELAADDTQEAQGKLVEEQARMSVDVRAIHYVDADEETVVTSTDDQLRGVSLEEVDEPWGDGAIVDDLAFDDAVWHSEQAYESSTGSLDDQVMAFASRIEDRNDRFVVLVGTLEYRVDQLDQPGAGSSTAIVDGTDTVVLQPEDGQLAAADLDEEATMAALGGRMSVAEDEEFVRAYVPVADTDWVAVSTVPTDEAYGVAADVGATVIGIVVVSLLTLGVVGTVLGRQTVVPLARLRDRVDEMEDGNLETAVESNRIDEIGRLFDGFESMRRSLQTQIEEAKSAREEAERAREETEAMNRHLERKADEYSEVMQECAAGNLTVRLDPESESEAMAEIAAEFNEMVDELEETVVTVKSFATEVATASEEVTASSEEVRSASVRVSESVQEISDGATRQNDQIQAVTDEMNGLSTTTEQIAASSSEVADLAERTARTGKRGRDAAQNAIEGMSEVETESETAVEEIEQLQQEVEQIDELLEFITEVAEQTNMLALNANIEASRSGESSDGFAAVADEVKSLAEETKTAADDIERRLERIQTQTERSADAVQGASDRVSEHTDSVEDAVEALDEIADYATKTNTGVQEISAASQQQAASTQEVVAMADEVATIAAETSDESETVAAAAEEQTSALTEVSRNANALAEQASQLSGTLNQFEVDYDPAIGTSRSAESVEVGFDERTTATDDGGEPELEDDSSTDRSLESGPERTDE</sequence>
<feature type="domain" description="HAMP" evidence="8">
    <location>
        <begin position="382"/>
        <end position="435"/>
    </location>
</feature>
<dbReference type="CDD" id="cd06225">
    <property type="entry name" value="HAMP"/>
    <property type="match status" value="2"/>
</dbReference>
<dbReference type="Proteomes" id="UP000198848">
    <property type="component" value="Unassembled WGS sequence"/>
</dbReference>
<dbReference type="Gene3D" id="1.10.287.950">
    <property type="entry name" value="Methyl-accepting chemotaxis protein"/>
    <property type="match status" value="1"/>
</dbReference>
<dbReference type="PROSITE" id="PS50111">
    <property type="entry name" value="CHEMOTAXIS_TRANSDUC_2"/>
    <property type="match status" value="1"/>
</dbReference>
<evidence type="ECO:0000256" key="4">
    <source>
        <dbReference type="SAM" id="Coils"/>
    </source>
</evidence>
<dbReference type="CDD" id="cd18774">
    <property type="entry name" value="PDC2_HK_sensor"/>
    <property type="match status" value="1"/>
</dbReference>
<dbReference type="Pfam" id="PF00672">
    <property type="entry name" value="HAMP"/>
    <property type="match status" value="2"/>
</dbReference>
<feature type="compositionally biased region" description="Basic and acidic residues" evidence="5">
    <location>
        <begin position="779"/>
        <end position="793"/>
    </location>
</feature>
<feature type="domain" description="Methyl-accepting transducer" evidence="7">
    <location>
        <begin position="454"/>
        <end position="690"/>
    </location>
</feature>
<keyword evidence="6" id="KW-0812">Transmembrane</keyword>
<keyword evidence="4" id="KW-0175">Coiled coil</keyword>
<dbReference type="GO" id="GO:0007165">
    <property type="term" value="P:signal transduction"/>
    <property type="evidence" value="ECO:0007669"/>
    <property type="project" value="UniProtKB-KW"/>
</dbReference>